<dbReference type="PANTHER" id="PTHR30405">
    <property type="entry name" value="TRANSPOSASE"/>
    <property type="match status" value="1"/>
</dbReference>
<keyword evidence="12" id="KW-1185">Reference proteome</keyword>
<evidence type="ECO:0000313" key="12">
    <source>
        <dbReference type="Proteomes" id="UP000276738"/>
    </source>
</evidence>
<dbReference type="GeneID" id="55005526"/>
<evidence type="ECO:0000259" key="8">
    <source>
        <dbReference type="Pfam" id="PF01385"/>
    </source>
</evidence>
<feature type="domain" description="Transposase putative helix-turn-helix" evidence="10">
    <location>
        <begin position="37"/>
        <end position="83"/>
    </location>
</feature>
<organism evidence="11 12">
    <name type="scientific">Lactobacillus phage Bromius</name>
    <dbReference type="NCBI Taxonomy" id="2315485"/>
    <lineage>
        <taxon>Viruses</taxon>
        <taxon>Duplodnaviria</taxon>
        <taxon>Heunggongvirae</taxon>
        <taxon>Uroviricota</taxon>
        <taxon>Caudoviricetes</taxon>
        <taxon>Herelleviridae</taxon>
        <taxon>Harbinvirus</taxon>
        <taxon>Harbinvirus bromius</taxon>
    </lineage>
</organism>
<dbReference type="GO" id="GO:0003677">
    <property type="term" value="F:DNA binding"/>
    <property type="evidence" value="ECO:0007669"/>
    <property type="project" value="UniProtKB-KW"/>
</dbReference>
<evidence type="ECO:0000259" key="10">
    <source>
        <dbReference type="Pfam" id="PF12323"/>
    </source>
</evidence>
<evidence type="ECO:0000256" key="2">
    <source>
        <dbReference type="ARBA" id="ARBA00011044"/>
    </source>
</evidence>
<dbReference type="PANTHER" id="PTHR30405:SF25">
    <property type="entry name" value="RNA-GUIDED DNA ENDONUCLEASE INSQ-RELATED"/>
    <property type="match status" value="1"/>
</dbReference>
<keyword evidence="5" id="KW-0862">Zinc</keyword>
<evidence type="ECO:0000256" key="5">
    <source>
        <dbReference type="ARBA" id="ARBA00022833"/>
    </source>
</evidence>
<comment type="similarity">
    <text evidence="2">In the N-terminal section; belongs to the transposase 2 family.</text>
</comment>
<dbReference type="InterPro" id="IPR001959">
    <property type="entry name" value="Transposase"/>
</dbReference>
<dbReference type="Pfam" id="PF12323">
    <property type="entry name" value="HTH_OrfB_IS605"/>
    <property type="match status" value="1"/>
</dbReference>
<keyword evidence="6" id="KW-0238">DNA-binding</keyword>
<dbReference type="NCBIfam" id="NF040570">
    <property type="entry name" value="guided_TnpB"/>
    <property type="match status" value="1"/>
</dbReference>
<protein>
    <submittedName>
        <fullName evidence="11">Mobile element protein</fullName>
    </submittedName>
</protein>
<evidence type="ECO:0000259" key="9">
    <source>
        <dbReference type="Pfam" id="PF07282"/>
    </source>
</evidence>
<keyword evidence="3" id="KW-0815">Transposition</keyword>
<sequence length="411" mass="48097">MELVNSGLIRPCKYVYGLDDTSIEQRTQNTYKETFYMINYAHKYRIYPNKEQQELIWKNINGARFVYNALLADAKQQYEETGKSKLKLVTWVKNKPENYFLKDCDNNCLDYARTNLSQAYQNFFRGVKKHQKIGFPKFKNYHKCAWSYKTRVHKKEKSIRLEDDHIKLPKISPIKIVLHRPLPDDCRIISATVSMTKSGEYYVSIGFEVPDDHFKNVDYHTDKSIGLDLGIKDFVITSDGKKFPNMHAIKKSEKKLIKADRALARKQNGSMGRVKAKIKRAKVYERLQNQRKAYLHNISKYLIVNYDKIAIEDLNVKGMMANHKLAKAVGDVSLYEFTRQLQYKADWYDKEVKKIDRFYPSSQTCNDCGYRLEGADKLTLGDREWTCPNCGVIHDRDINAAKNIRDEAFKK</sequence>
<dbReference type="KEGG" id="vg:55005526"/>
<evidence type="ECO:0000256" key="4">
    <source>
        <dbReference type="ARBA" id="ARBA00022723"/>
    </source>
</evidence>
<dbReference type="NCBIfam" id="TIGR01766">
    <property type="entry name" value="IS200/IS605 family accessory protein TnpB-like domain"/>
    <property type="match status" value="1"/>
</dbReference>
<evidence type="ECO:0000256" key="3">
    <source>
        <dbReference type="ARBA" id="ARBA00022578"/>
    </source>
</evidence>
<feature type="domain" description="Probable transposase IS891/IS1136/IS1341" evidence="8">
    <location>
        <begin position="220"/>
        <end position="321"/>
    </location>
</feature>
<dbReference type="GO" id="GO:0032196">
    <property type="term" value="P:transposition"/>
    <property type="evidence" value="ECO:0007669"/>
    <property type="project" value="UniProtKB-KW"/>
</dbReference>
<dbReference type="RefSeq" id="YP_009814557.1">
    <property type="nucleotide sequence ID" value="NC_048085.1"/>
</dbReference>
<dbReference type="EMBL" id="MH809531">
    <property type="protein sequence ID" value="AYH92406.1"/>
    <property type="molecule type" value="Genomic_DNA"/>
</dbReference>
<comment type="similarity">
    <text evidence="1">In the C-terminal section; belongs to the transposase 35 family.</text>
</comment>
<accession>A0A3Q8HXR9</accession>
<dbReference type="Pfam" id="PF07282">
    <property type="entry name" value="Cas12f1-like_TNB"/>
    <property type="match status" value="1"/>
</dbReference>
<dbReference type="GO" id="GO:0046872">
    <property type="term" value="F:metal ion binding"/>
    <property type="evidence" value="ECO:0007669"/>
    <property type="project" value="UniProtKB-KW"/>
</dbReference>
<reference evidence="11 12" key="1">
    <citation type="submission" date="2018-08" db="EMBL/GenBank/DDBJ databases">
        <title>Lactobacillus phages that infect wine-derived L. plantarum strains.</title>
        <authorList>
            <person name="Kyrkou I."/>
            <person name="Byth Carstens A."/>
            <person name="Ellegaard-Jensen L."/>
            <person name="Kot W."/>
            <person name="Hestbjerg Hansen L."/>
        </authorList>
    </citation>
    <scope>NUCLEOTIDE SEQUENCE [LARGE SCALE GENOMIC DNA]</scope>
</reference>
<proteinExistence type="inferred from homology"/>
<keyword evidence="7" id="KW-0233">DNA recombination</keyword>
<dbReference type="InterPro" id="IPR051399">
    <property type="entry name" value="RNA-guided_DNA_endo/Transpos"/>
</dbReference>
<evidence type="ECO:0000256" key="7">
    <source>
        <dbReference type="ARBA" id="ARBA00023172"/>
    </source>
</evidence>
<evidence type="ECO:0000313" key="11">
    <source>
        <dbReference type="EMBL" id="AYH92406.1"/>
    </source>
</evidence>
<feature type="domain" description="Cas12f1-like TNB" evidence="9">
    <location>
        <begin position="335"/>
        <end position="404"/>
    </location>
</feature>
<evidence type="ECO:0000256" key="6">
    <source>
        <dbReference type="ARBA" id="ARBA00023125"/>
    </source>
</evidence>
<name>A0A3Q8HXR9_9CAUD</name>
<dbReference type="Proteomes" id="UP000276738">
    <property type="component" value="Segment"/>
</dbReference>
<dbReference type="Pfam" id="PF01385">
    <property type="entry name" value="OrfB_IS605"/>
    <property type="match status" value="1"/>
</dbReference>
<keyword evidence="4" id="KW-0479">Metal-binding</keyword>
<dbReference type="GO" id="GO:0006310">
    <property type="term" value="P:DNA recombination"/>
    <property type="evidence" value="ECO:0007669"/>
    <property type="project" value="UniProtKB-KW"/>
</dbReference>
<dbReference type="InterPro" id="IPR010095">
    <property type="entry name" value="Cas12f1-like_TNB"/>
</dbReference>
<evidence type="ECO:0000256" key="1">
    <source>
        <dbReference type="ARBA" id="ARBA00008761"/>
    </source>
</evidence>
<dbReference type="InterPro" id="IPR021027">
    <property type="entry name" value="Transposase_put_HTH"/>
</dbReference>